<evidence type="ECO:0000256" key="4">
    <source>
        <dbReference type="ARBA" id="ARBA00022679"/>
    </source>
</evidence>
<dbReference type="InterPro" id="IPR011009">
    <property type="entry name" value="Kinase-like_dom_sf"/>
</dbReference>
<evidence type="ECO:0000256" key="3">
    <source>
        <dbReference type="ARBA" id="ARBA00022527"/>
    </source>
</evidence>
<evidence type="ECO:0000313" key="14">
    <source>
        <dbReference type="Proteomes" id="UP001190700"/>
    </source>
</evidence>
<dbReference type="PROSITE" id="PS00108">
    <property type="entry name" value="PROTEIN_KINASE_ST"/>
    <property type="match status" value="1"/>
</dbReference>
<dbReference type="AlphaFoldDB" id="A0AAE0GQ34"/>
<dbReference type="PANTHER" id="PTHR44899">
    <property type="entry name" value="CAMK FAMILY PROTEIN KINASE"/>
    <property type="match status" value="1"/>
</dbReference>
<dbReference type="Gene3D" id="3.30.200.20">
    <property type="entry name" value="Phosphorylase Kinase, domain 1"/>
    <property type="match status" value="1"/>
</dbReference>
<keyword evidence="14" id="KW-1185">Reference proteome</keyword>
<evidence type="ECO:0000256" key="2">
    <source>
        <dbReference type="ARBA" id="ARBA00012513"/>
    </source>
</evidence>
<evidence type="ECO:0000256" key="1">
    <source>
        <dbReference type="ARBA" id="ARBA00010886"/>
    </source>
</evidence>
<dbReference type="PIRSF" id="PIRSF000654">
    <property type="entry name" value="Integrin-linked_kinase"/>
    <property type="match status" value="1"/>
</dbReference>
<accession>A0AAE0GQ34</accession>
<evidence type="ECO:0000256" key="7">
    <source>
        <dbReference type="ARBA" id="ARBA00022840"/>
    </source>
</evidence>
<evidence type="ECO:0000256" key="5">
    <source>
        <dbReference type="ARBA" id="ARBA00022741"/>
    </source>
</evidence>
<evidence type="ECO:0000256" key="11">
    <source>
        <dbReference type="RuleBase" id="RU000304"/>
    </source>
</evidence>
<protein>
    <recommendedName>
        <fullName evidence="2">non-specific serine/threonine protein kinase</fullName>
        <ecNumber evidence="2">2.7.11.1</ecNumber>
    </recommendedName>
</protein>
<keyword evidence="3 11" id="KW-0723">Serine/threonine-protein kinase</keyword>
<comment type="caution">
    <text evidence="13">The sequence shown here is derived from an EMBL/GenBank/DDBJ whole genome shotgun (WGS) entry which is preliminary data.</text>
</comment>
<dbReference type="InterPro" id="IPR000719">
    <property type="entry name" value="Prot_kinase_dom"/>
</dbReference>
<dbReference type="Proteomes" id="UP001190700">
    <property type="component" value="Unassembled WGS sequence"/>
</dbReference>
<evidence type="ECO:0000256" key="8">
    <source>
        <dbReference type="ARBA" id="ARBA00047899"/>
    </source>
</evidence>
<dbReference type="FunFam" id="3.30.200.20:FF:000097">
    <property type="entry name" value="Probable serine/threonine-protein kinase nek1"/>
    <property type="match status" value="1"/>
</dbReference>
<evidence type="ECO:0000256" key="10">
    <source>
        <dbReference type="PROSITE-ProRule" id="PRU10141"/>
    </source>
</evidence>
<evidence type="ECO:0000259" key="12">
    <source>
        <dbReference type="PROSITE" id="PS50011"/>
    </source>
</evidence>
<proteinExistence type="inferred from homology"/>
<dbReference type="InterPro" id="IPR017441">
    <property type="entry name" value="Protein_kinase_ATP_BS"/>
</dbReference>
<dbReference type="InterPro" id="IPR008271">
    <property type="entry name" value="Ser/Thr_kinase_AS"/>
</dbReference>
<dbReference type="PROSITE" id="PS50011">
    <property type="entry name" value="PROTEIN_KINASE_DOM"/>
    <property type="match status" value="1"/>
</dbReference>
<evidence type="ECO:0000313" key="13">
    <source>
        <dbReference type="EMBL" id="KAK3281466.1"/>
    </source>
</evidence>
<reference evidence="13 14" key="1">
    <citation type="journal article" date="2015" name="Genome Biol. Evol.">
        <title>Comparative Genomics of a Bacterivorous Green Alga Reveals Evolutionary Causalities and Consequences of Phago-Mixotrophic Mode of Nutrition.</title>
        <authorList>
            <person name="Burns J.A."/>
            <person name="Paasch A."/>
            <person name="Narechania A."/>
            <person name="Kim E."/>
        </authorList>
    </citation>
    <scope>NUCLEOTIDE SEQUENCE [LARGE SCALE GENOMIC DNA]</scope>
    <source>
        <strain evidence="13 14">PLY_AMNH</strain>
    </source>
</reference>
<dbReference type="GO" id="GO:0004674">
    <property type="term" value="F:protein serine/threonine kinase activity"/>
    <property type="evidence" value="ECO:0007669"/>
    <property type="project" value="UniProtKB-KW"/>
</dbReference>
<gene>
    <name evidence="13" type="ORF">CYMTET_10749</name>
</gene>
<keyword evidence="5 10" id="KW-0547">Nucleotide-binding</keyword>
<dbReference type="PANTHER" id="PTHR44899:SF7">
    <property type="entry name" value="NIMA-RELATED KINASE"/>
    <property type="match status" value="1"/>
</dbReference>
<comment type="catalytic activity">
    <reaction evidence="9">
        <text>L-seryl-[protein] + ATP = O-phospho-L-seryl-[protein] + ADP + H(+)</text>
        <dbReference type="Rhea" id="RHEA:17989"/>
        <dbReference type="Rhea" id="RHEA-COMP:9863"/>
        <dbReference type="Rhea" id="RHEA-COMP:11604"/>
        <dbReference type="ChEBI" id="CHEBI:15378"/>
        <dbReference type="ChEBI" id="CHEBI:29999"/>
        <dbReference type="ChEBI" id="CHEBI:30616"/>
        <dbReference type="ChEBI" id="CHEBI:83421"/>
        <dbReference type="ChEBI" id="CHEBI:456216"/>
        <dbReference type="EC" id="2.7.11.1"/>
    </reaction>
</comment>
<dbReference type="SMART" id="SM00220">
    <property type="entry name" value="S_TKc"/>
    <property type="match status" value="1"/>
</dbReference>
<keyword evidence="7 10" id="KW-0067">ATP-binding</keyword>
<keyword evidence="6" id="KW-0418">Kinase</keyword>
<dbReference type="InterPro" id="IPR051131">
    <property type="entry name" value="NEK_Ser/Thr_kinase_NIMA"/>
</dbReference>
<feature type="binding site" evidence="10">
    <location>
        <position position="40"/>
    </location>
    <ligand>
        <name>ATP</name>
        <dbReference type="ChEBI" id="CHEBI:30616"/>
    </ligand>
</feature>
<evidence type="ECO:0000256" key="9">
    <source>
        <dbReference type="ARBA" id="ARBA00048679"/>
    </source>
</evidence>
<dbReference type="Gene3D" id="1.10.510.10">
    <property type="entry name" value="Transferase(Phosphotransferase) domain 1"/>
    <property type="match status" value="1"/>
</dbReference>
<comment type="catalytic activity">
    <reaction evidence="8">
        <text>L-threonyl-[protein] + ATP = O-phospho-L-threonyl-[protein] + ADP + H(+)</text>
        <dbReference type="Rhea" id="RHEA:46608"/>
        <dbReference type="Rhea" id="RHEA-COMP:11060"/>
        <dbReference type="Rhea" id="RHEA-COMP:11605"/>
        <dbReference type="ChEBI" id="CHEBI:15378"/>
        <dbReference type="ChEBI" id="CHEBI:30013"/>
        <dbReference type="ChEBI" id="CHEBI:30616"/>
        <dbReference type="ChEBI" id="CHEBI:61977"/>
        <dbReference type="ChEBI" id="CHEBI:456216"/>
        <dbReference type="EC" id="2.7.11.1"/>
    </reaction>
</comment>
<dbReference type="Pfam" id="PF00069">
    <property type="entry name" value="Pkinase"/>
    <property type="match status" value="1"/>
</dbReference>
<organism evidence="13 14">
    <name type="scientific">Cymbomonas tetramitiformis</name>
    <dbReference type="NCBI Taxonomy" id="36881"/>
    <lineage>
        <taxon>Eukaryota</taxon>
        <taxon>Viridiplantae</taxon>
        <taxon>Chlorophyta</taxon>
        <taxon>Pyramimonadophyceae</taxon>
        <taxon>Pyramimonadales</taxon>
        <taxon>Pyramimonadaceae</taxon>
        <taxon>Cymbomonas</taxon>
    </lineage>
</organism>
<sequence length="280" mass="31810">MATRRSCKDDFVIGKVLGRGSFGVVYKCLRKEDKETYVIKEIDMGAMNNREQQEALNEVKILASVNNKYIVKYYDSFIAGRKLHIVMEFAENGCLHDHLKAQRGKTLPEREIWKFLIQIVLGLFHLHGKHILHRDIKTLNIFLDRNNSALLGDLGVSKVLSTQTNFAKTLVGTPYYLSPELCEGKPYNNKSDVWALGVCLYECCTLRHPFSADNQGALFMKILRGKLDYGLIKGYSNDLVHIIKLCLSHNASRRPDCKALLTMSSFRKAAQDLSIELPAR</sequence>
<evidence type="ECO:0000256" key="6">
    <source>
        <dbReference type="ARBA" id="ARBA00022777"/>
    </source>
</evidence>
<dbReference type="EC" id="2.7.11.1" evidence="2"/>
<keyword evidence="4" id="KW-0808">Transferase</keyword>
<name>A0AAE0GQ34_9CHLO</name>
<dbReference type="PROSITE" id="PS00107">
    <property type="entry name" value="PROTEIN_KINASE_ATP"/>
    <property type="match status" value="1"/>
</dbReference>
<feature type="domain" description="Protein kinase" evidence="12">
    <location>
        <begin position="11"/>
        <end position="266"/>
    </location>
</feature>
<dbReference type="GO" id="GO:0005524">
    <property type="term" value="F:ATP binding"/>
    <property type="evidence" value="ECO:0007669"/>
    <property type="project" value="UniProtKB-UniRule"/>
</dbReference>
<dbReference type="SUPFAM" id="SSF56112">
    <property type="entry name" value="Protein kinase-like (PK-like)"/>
    <property type="match status" value="1"/>
</dbReference>
<dbReference type="EMBL" id="LGRX02003828">
    <property type="protein sequence ID" value="KAK3281466.1"/>
    <property type="molecule type" value="Genomic_DNA"/>
</dbReference>
<comment type="similarity">
    <text evidence="1">Belongs to the protein kinase superfamily. NEK Ser/Thr protein kinase family. NIMA subfamily.</text>
</comment>